<keyword evidence="1" id="KW-0732">Signal</keyword>
<proteinExistence type="predicted"/>
<name>A0ABR9S9I4_9BURK</name>
<evidence type="ECO:0000313" key="4">
    <source>
        <dbReference type="Proteomes" id="UP000715965"/>
    </source>
</evidence>
<evidence type="ECO:0000256" key="1">
    <source>
        <dbReference type="SAM" id="SignalP"/>
    </source>
</evidence>
<accession>A0ABR9S9I4</accession>
<dbReference type="RefSeq" id="WP_193778545.1">
    <property type="nucleotide sequence ID" value="NZ_JADDOJ010000001.1"/>
</dbReference>
<organism evidence="3 4">
    <name type="scientific">Ramlibacter aquaticus</name>
    <dbReference type="NCBI Taxonomy" id="2780094"/>
    <lineage>
        <taxon>Bacteria</taxon>
        <taxon>Pseudomonadati</taxon>
        <taxon>Pseudomonadota</taxon>
        <taxon>Betaproteobacteria</taxon>
        <taxon>Burkholderiales</taxon>
        <taxon>Comamonadaceae</taxon>
        <taxon>Ramlibacter</taxon>
    </lineage>
</organism>
<feature type="chain" id="PRO_5046658187" evidence="1">
    <location>
        <begin position="20"/>
        <end position="171"/>
    </location>
</feature>
<feature type="domain" description="BON" evidence="2">
    <location>
        <begin position="93"/>
        <end position="161"/>
    </location>
</feature>
<feature type="signal peptide" evidence="1">
    <location>
        <begin position="1"/>
        <end position="19"/>
    </location>
</feature>
<protein>
    <submittedName>
        <fullName evidence="3">BON domain-containing protein</fullName>
    </submittedName>
</protein>
<sequence>MRTLALGLLLTLSCTAASAAPDAGATATGPAQAHGNLFGDPFLQATAGLPGCPPPLGPDITPEDVRREAHVRAQHGTSCFRSGRCRLPNSYLYDAEIVPRVVQFIREDGRFAGTSVWVLGERRIVTLSGCVASPAQAQALVEAVRQVDDVMNVVDLLGVGTQQPPRYPVRP</sequence>
<evidence type="ECO:0000259" key="2">
    <source>
        <dbReference type="PROSITE" id="PS50914"/>
    </source>
</evidence>
<dbReference type="PROSITE" id="PS50914">
    <property type="entry name" value="BON"/>
    <property type="match status" value="1"/>
</dbReference>
<keyword evidence="4" id="KW-1185">Reference proteome</keyword>
<dbReference type="Pfam" id="PF04972">
    <property type="entry name" value="BON"/>
    <property type="match status" value="1"/>
</dbReference>
<evidence type="ECO:0000313" key="3">
    <source>
        <dbReference type="EMBL" id="MBE7938996.1"/>
    </source>
</evidence>
<dbReference type="EMBL" id="JADDOJ010000001">
    <property type="protein sequence ID" value="MBE7938996.1"/>
    <property type="molecule type" value="Genomic_DNA"/>
</dbReference>
<dbReference type="InterPro" id="IPR007055">
    <property type="entry name" value="BON_dom"/>
</dbReference>
<reference evidence="3 4" key="1">
    <citation type="submission" date="2020-10" db="EMBL/GenBank/DDBJ databases">
        <title>Draft genome of Ramlibacter aquaticus LMG 30558.</title>
        <authorList>
            <person name="Props R."/>
        </authorList>
    </citation>
    <scope>NUCLEOTIDE SEQUENCE [LARGE SCALE GENOMIC DNA]</scope>
    <source>
        <strain evidence="3 4">LMG 30558</strain>
    </source>
</reference>
<comment type="caution">
    <text evidence="3">The sequence shown here is derived from an EMBL/GenBank/DDBJ whole genome shotgun (WGS) entry which is preliminary data.</text>
</comment>
<gene>
    <name evidence="3" type="ORF">IM725_00240</name>
</gene>
<dbReference type="Proteomes" id="UP000715965">
    <property type="component" value="Unassembled WGS sequence"/>
</dbReference>
<dbReference type="Gene3D" id="3.30.1340.30">
    <property type="match status" value="1"/>
</dbReference>